<dbReference type="Pfam" id="PF15216">
    <property type="entry name" value="TSLP"/>
    <property type="match status" value="1"/>
</dbReference>
<dbReference type="GO" id="GO:0032733">
    <property type="term" value="P:positive regulation of interleukin-10 production"/>
    <property type="evidence" value="ECO:0007669"/>
    <property type="project" value="TreeGrafter"/>
</dbReference>
<organism evidence="2 3">
    <name type="scientific">Nannospalax galili</name>
    <name type="common">Northern Israeli blind subterranean mole rat</name>
    <name type="synonym">Spalax galili</name>
    <dbReference type="NCBI Taxonomy" id="1026970"/>
    <lineage>
        <taxon>Eukaryota</taxon>
        <taxon>Metazoa</taxon>
        <taxon>Chordata</taxon>
        <taxon>Craniata</taxon>
        <taxon>Vertebrata</taxon>
        <taxon>Euteleostomi</taxon>
        <taxon>Mammalia</taxon>
        <taxon>Eutheria</taxon>
        <taxon>Euarchontoglires</taxon>
        <taxon>Glires</taxon>
        <taxon>Rodentia</taxon>
        <taxon>Myomorpha</taxon>
        <taxon>Muroidea</taxon>
        <taxon>Spalacidae</taxon>
        <taxon>Spalacinae</taxon>
        <taxon>Nannospalax</taxon>
    </lineage>
</organism>
<dbReference type="OMA" id="CLEQVSY"/>
<evidence type="ECO:0008006" key="4">
    <source>
        <dbReference type="Google" id="ProtNLM"/>
    </source>
</evidence>
<accession>A0A8C6W929</accession>
<dbReference type="GO" id="GO:0032722">
    <property type="term" value="P:positive regulation of chemokine production"/>
    <property type="evidence" value="ECO:0007669"/>
    <property type="project" value="TreeGrafter"/>
</dbReference>
<feature type="chain" id="PRO_5034460347" description="Thymic stromal lymphopoietin" evidence="1">
    <location>
        <begin position="19"/>
        <end position="134"/>
    </location>
</feature>
<dbReference type="GO" id="GO:0005125">
    <property type="term" value="F:cytokine activity"/>
    <property type="evidence" value="ECO:0007669"/>
    <property type="project" value="InterPro"/>
</dbReference>
<proteinExistence type="predicted"/>
<name>A0A8C6W929_NANGA</name>
<dbReference type="Gene3D" id="1.20.1250.90">
    <property type="entry name" value="Thymic stromal lymphopoietin"/>
    <property type="match status" value="1"/>
</dbReference>
<dbReference type="GO" id="GO:0005139">
    <property type="term" value="F:interleukin-7 receptor binding"/>
    <property type="evidence" value="ECO:0007669"/>
    <property type="project" value="TreeGrafter"/>
</dbReference>
<evidence type="ECO:0000313" key="3">
    <source>
        <dbReference type="Proteomes" id="UP000694381"/>
    </source>
</evidence>
<dbReference type="InterPro" id="IPR038329">
    <property type="entry name" value="TSLP_sf"/>
</dbReference>
<dbReference type="PANTHER" id="PTHR38003:SF1">
    <property type="entry name" value="THYMIC STROMAL LYMPHOPOIETIN"/>
    <property type="match status" value="1"/>
</dbReference>
<keyword evidence="1" id="KW-0732">Signal</keyword>
<dbReference type="GeneTree" id="ENSGT00390000012541"/>
<dbReference type="Proteomes" id="UP000694381">
    <property type="component" value="Unassembled WGS sequence"/>
</dbReference>
<protein>
    <recommendedName>
        <fullName evidence="4">Thymic stromal lymphopoietin</fullName>
    </recommendedName>
</protein>
<reference evidence="2" key="1">
    <citation type="submission" date="2025-08" db="UniProtKB">
        <authorList>
            <consortium name="Ensembl"/>
        </authorList>
    </citation>
    <scope>IDENTIFICATION</scope>
</reference>
<dbReference type="GO" id="GO:0001961">
    <property type="term" value="P:positive regulation of cytokine-mediated signaling pathway"/>
    <property type="evidence" value="ECO:0007669"/>
    <property type="project" value="TreeGrafter"/>
</dbReference>
<keyword evidence="3" id="KW-1185">Reference proteome</keyword>
<dbReference type="GO" id="GO:0032736">
    <property type="term" value="P:positive regulation of interleukin-13 production"/>
    <property type="evidence" value="ECO:0007669"/>
    <property type="project" value="TreeGrafter"/>
</dbReference>
<dbReference type="GO" id="GO:0050729">
    <property type="term" value="P:positive regulation of inflammatory response"/>
    <property type="evidence" value="ECO:0007669"/>
    <property type="project" value="TreeGrafter"/>
</dbReference>
<evidence type="ECO:0000313" key="2">
    <source>
        <dbReference type="Ensembl" id="ENSNGAP00000016886.1"/>
    </source>
</evidence>
<evidence type="ECO:0000256" key="1">
    <source>
        <dbReference type="SAM" id="SignalP"/>
    </source>
</evidence>
<dbReference type="InterPro" id="IPR029189">
    <property type="entry name" value="TSLP"/>
</dbReference>
<dbReference type="AlphaFoldDB" id="A0A8C6W929"/>
<dbReference type="PANTHER" id="PTHR38003">
    <property type="entry name" value="THYMIC STROMAL LYMPHOPOIETIN"/>
    <property type="match status" value="1"/>
</dbReference>
<dbReference type="Ensembl" id="ENSNGAT00000022507.1">
    <property type="protein sequence ID" value="ENSNGAP00000016886.1"/>
    <property type="gene ID" value="ENSNGAG00000017477.1"/>
</dbReference>
<dbReference type="GO" id="GO:0032754">
    <property type="term" value="P:positive regulation of interleukin-5 production"/>
    <property type="evidence" value="ECO:0007669"/>
    <property type="project" value="TreeGrafter"/>
</dbReference>
<sequence length="134" mass="15496">MVFFRKLFVLQLVGLVLTYNFSNCDFKKIVIIYDEIISEDLGGKFTQIQPCYNATDCLMKIEHQTFNPASGCPSLPRKPFAIKTKSTLTLHCPGYSGTQRNTTNQKTGKDIERNCRNQMLQIIAWWRHFCQIPK</sequence>
<dbReference type="GO" id="GO:0005576">
    <property type="term" value="C:extracellular region"/>
    <property type="evidence" value="ECO:0007669"/>
    <property type="project" value="TreeGrafter"/>
</dbReference>
<feature type="signal peptide" evidence="1">
    <location>
        <begin position="1"/>
        <end position="18"/>
    </location>
</feature>
<dbReference type="GO" id="GO:0032755">
    <property type="term" value="P:positive regulation of interleukin-6 production"/>
    <property type="evidence" value="ECO:0007669"/>
    <property type="project" value="TreeGrafter"/>
</dbReference>
<dbReference type="GO" id="GO:0061844">
    <property type="term" value="P:antimicrobial humoral immune response mediated by antimicrobial peptide"/>
    <property type="evidence" value="ECO:0007669"/>
    <property type="project" value="TreeGrafter"/>
</dbReference>
<reference evidence="2" key="2">
    <citation type="submission" date="2025-09" db="UniProtKB">
        <authorList>
            <consortium name="Ensembl"/>
        </authorList>
    </citation>
    <scope>IDENTIFICATION</scope>
</reference>